<reference evidence="1 3" key="1">
    <citation type="submission" date="2017-01" db="EMBL/GenBank/DDBJ databases">
        <authorList>
            <person name="Varghese N."/>
            <person name="Submissions S."/>
        </authorList>
    </citation>
    <scope>NUCLEOTIDE SEQUENCE [LARGE SCALE GENOMIC DNA]</scope>
    <source>
        <strain evidence="1 3">ATCC 27950</strain>
    </source>
</reference>
<dbReference type="EMBL" id="FTMF01000002">
    <property type="protein sequence ID" value="SIQ02086.1"/>
    <property type="molecule type" value="Genomic_DNA"/>
</dbReference>
<dbReference type="GeneID" id="303674297"/>
<reference evidence="2 4" key="2">
    <citation type="submission" date="2018-06" db="EMBL/GenBank/DDBJ databases">
        <authorList>
            <consortium name="Pathogen Informatics"/>
            <person name="Doyle S."/>
        </authorList>
    </citation>
    <scope>NUCLEOTIDE SEQUENCE [LARGE SCALE GENOMIC DNA]</scope>
    <source>
        <strain evidence="2 4">NCTC13560</strain>
    </source>
</reference>
<dbReference type="RefSeq" id="WP_076558113.1">
    <property type="nucleotide sequence ID" value="NZ_CP033929.1"/>
</dbReference>
<organism evidence="2 4">
    <name type="scientific">Chryseobacterium indoltheticum</name>
    <dbReference type="NCBI Taxonomy" id="254"/>
    <lineage>
        <taxon>Bacteria</taxon>
        <taxon>Pseudomonadati</taxon>
        <taxon>Bacteroidota</taxon>
        <taxon>Flavobacteriia</taxon>
        <taxon>Flavobacteriales</taxon>
        <taxon>Weeksellaceae</taxon>
        <taxon>Chryseobacterium group</taxon>
        <taxon>Chryseobacterium</taxon>
    </lineage>
</organism>
<dbReference type="OrthoDB" id="1254762at2"/>
<proteinExistence type="predicted"/>
<sequence length="279" mass="30920">MYPKGKLILLGQLIDTQYNDNGELVVKQNHGRSLFSCISLKKEAHIEIITSLPSSDESLKVCCDAISEKGHTNYGIISIHKECNDNNGYYSRIAEADIIILLGNQSEIHTFLSKNSIGELLHNKYMTDEKFTLVGIHTAAMALSDEMISKKCTEKGLGFVKKCVIYTPTEEQTDYKKLIKSILTQRNYLGLSIRGGMSVIIEKGYQAVCKGKGSAMIINARAVTAKSMKPFIRGASIYVKNLKGQILVDGSAVDLRTGTLIKPRAFSYDLNFTKRNNPV</sequence>
<dbReference type="InterPro" id="IPR029062">
    <property type="entry name" value="Class_I_gatase-like"/>
</dbReference>
<evidence type="ECO:0000313" key="4">
    <source>
        <dbReference type="Proteomes" id="UP000255231"/>
    </source>
</evidence>
<evidence type="ECO:0000313" key="1">
    <source>
        <dbReference type="EMBL" id="SIQ02086.1"/>
    </source>
</evidence>
<dbReference type="AlphaFoldDB" id="A0A381FF93"/>
<dbReference type="Proteomes" id="UP000185725">
    <property type="component" value="Unassembled WGS sequence"/>
</dbReference>
<dbReference type="EMBL" id="UFVS01000001">
    <property type="protein sequence ID" value="SUX45138.1"/>
    <property type="molecule type" value="Genomic_DNA"/>
</dbReference>
<gene>
    <name evidence="2" type="ORF">NCTC13560_02907</name>
    <name evidence="1" type="ORF">SAMN05421682_10239</name>
</gene>
<evidence type="ECO:0000313" key="3">
    <source>
        <dbReference type="Proteomes" id="UP000185725"/>
    </source>
</evidence>
<dbReference type="Gene3D" id="3.40.50.880">
    <property type="match status" value="1"/>
</dbReference>
<protein>
    <submittedName>
        <fullName evidence="2">Cyanophycinase</fullName>
    </submittedName>
</protein>
<name>A0A381FF93_9FLAO</name>
<accession>A0A381FF93</accession>
<evidence type="ECO:0000313" key="2">
    <source>
        <dbReference type="EMBL" id="SUX45138.1"/>
    </source>
</evidence>
<keyword evidence="3" id="KW-1185">Reference proteome</keyword>
<dbReference type="Proteomes" id="UP000255231">
    <property type="component" value="Unassembled WGS sequence"/>
</dbReference>
<dbReference type="KEGG" id="cil:EG358_11340"/>